<dbReference type="PANTHER" id="PTHR45772:SF2">
    <property type="entry name" value="ABC TRANSPORTER ATP-BINDING PROTEIN"/>
    <property type="match status" value="1"/>
</dbReference>
<dbReference type="PROSITE" id="PS50893">
    <property type="entry name" value="ABC_TRANSPORTER_2"/>
    <property type="match status" value="1"/>
</dbReference>
<evidence type="ECO:0000256" key="1">
    <source>
        <dbReference type="ARBA" id="ARBA00022448"/>
    </source>
</evidence>
<dbReference type="InterPro" id="IPR003439">
    <property type="entry name" value="ABC_transporter-like_ATP-bd"/>
</dbReference>
<proteinExistence type="predicted"/>
<comment type="caution">
    <text evidence="5">The sequence shown here is derived from an EMBL/GenBank/DDBJ whole genome shotgun (WGS) entry which is preliminary data.</text>
</comment>
<dbReference type="CDD" id="cd03219">
    <property type="entry name" value="ABC_Mj1267_LivG_branched"/>
    <property type="match status" value="1"/>
</dbReference>
<dbReference type="SUPFAM" id="SSF52540">
    <property type="entry name" value="P-loop containing nucleoside triphosphate hydrolases"/>
    <property type="match status" value="1"/>
</dbReference>
<reference evidence="5 6" key="1">
    <citation type="submission" date="2020-06" db="EMBL/GenBank/DDBJ databases">
        <title>Global-level population genomics: horizontal gene transfer, symbiosis and evolution in Rhizobia.</title>
        <authorList>
            <person name="Gai Y."/>
        </authorList>
    </citation>
    <scope>NUCLEOTIDE SEQUENCE [LARGE SCALE GENOMIC DNA]</scope>
    <source>
        <strain evidence="5 6">PLR6_1b</strain>
    </source>
</reference>
<dbReference type="Gene3D" id="3.40.50.300">
    <property type="entry name" value="P-loop containing nucleotide triphosphate hydrolases"/>
    <property type="match status" value="1"/>
</dbReference>
<evidence type="ECO:0000256" key="3">
    <source>
        <dbReference type="ARBA" id="ARBA00022840"/>
    </source>
</evidence>
<dbReference type="InterPro" id="IPR027417">
    <property type="entry name" value="P-loop_NTPase"/>
</dbReference>
<dbReference type="InterPro" id="IPR003593">
    <property type="entry name" value="AAA+_ATPase"/>
</dbReference>
<protein>
    <submittedName>
        <fullName evidence="5">ABC transporter ATP-binding protein</fullName>
    </submittedName>
</protein>
<dbReference type="EMBL" id="JABTXI010000008">
    <property type="protein sequence ID" value="MBY3592364.1"/>
    <property type="molecule type" value="Genomic_DNA"/>
</dbReference>
<accession>A0ABS7LLL2</accession>
<organism evidence="5 6">
    <name type="scientific">Rhizobium bangladeshense</name>
    <dbReference type="NCBI Taxonomy" id="1138189"/>
    <lineage>
        <taxon>Bacteria</taxon>
        <taxon>Pseudomonadati</taxon>
        <taxon>Pseudomonadota</taxon>
        <taxon>Alphaproteobacteria</taxon>
        <taxon>Hyphomicrobiales</taxon>
        <taxon>Rhizobiaceae</taxon>
        <taxon>Rhizobium/Agrobacterium group</taxon>
        <taxon>Rhizobium</taxon>
    </lineage>
</organism>
<gene>
    <name evidence="5" type="ORF">HJA87_21155</name>
</gene>
<dbReference type="RefSeq" id="WP_222012437.1">
    <property type="nucleotide sequence ID" value="NZ_JABTXI010000008.1"/>
</dbReference>
<evidence type="ECO:0000313" key="6">
    <source>
        <dbReference type="Proteomes" id="UP000720124"/>
    </source>
</evidence>
<keyword evidence="3 5" id="KW-0067">ATP-binding</keyword>
<dbReference type="PANTHER" id="PTHR45772">
    <property type="entry name" value="CONSERVED COMPONENT OF ABC TRANSPORTER FOR NATURAL AMINO ACIDS-RELATED"/>
    <property type="match status" value="1"/>
</dbReference>
<keyword evidence="1" id="KW-0813">Transport</keyword>
<evidence type="ECO:0000256" key="2">
    <source>
        <dbReference type="ARBA" id="ARBA00022741"/>
    </source>
</evidence>
<dbReference type="Proteomes" id="UP000720124">
    <property type="component" value="Unassembled WGS sequence"/>
</dbReference>
<sequence length="259" mass="27852">MSELALEAKNLCKNYGGLRVTKDVTLALQIGARHALIGPNGAGKTTLVGLLSGTIEPSAGTISLLGEDVTALGPAARVKQGLGRTFQVNSLFRELTVFQNVFLAIGEHRGISKHLLTSIGRHKDALEEVWRVLEMLGLSGDAARRINEIAYGRQRLVEIAIALVLEPKVLLLDEPAAGIPGAEVPILLNAIDKLDDSIAVLMIEHDMQIVKRFARSVTVLAEGEVIESGPPDSVMSSVRVRTVYLGRSGQQRFGELKHA</sequence>
<dbReference type="GO" id="GO:0005524">
    <property type="term" value="F:ATP binding"/>
    <property type="evidence" value="ECO:0007669"/>
    <property type="project" value="UniProtKB-KW"/>
</dbReference>
<dbReference type="InterPro" id="IPR051120">
    <property type="entry name" value="ABC_AA/LPS_Transport"/>
</dbReference>
<name>A0ABS7LLL2_9HYPH</name>
<evidence type="ECO:0000259" key="4">
    <source>
        <dbReference type="PROSITE" id="PS50893"/>
    </source>
</evidence>
<feature type="domain" description="ABC transporter" evidence="4">
    <location>
        <begin position="6"/>
        <end position="247"/>
    </location>
</feature>
<dbReference type="Pfam" id="PF00005">
    <property type="entry name" value="ABC_tran"/>
    <property type="match status" value="1"/>
</dbReference>
<keyword evidence="2" id="KW-0547">Nucleotide-binding</keyword>
<dbReference type="SMART" id="SM00382">
    <property type="entry name" value="AAA"/>
    <property type="match status" value="1"/>
</dbReference>
<keyword evidence="6" id="KW-1185">Reference proteome</keyword>
<evidence type="ECO:0000313" key="5">
    <source>
        <dbReference type="EMBL" id="MBY3592364.1"/>
    </source>
</evidence>